<dbReference type="Proteomes" id="UP000007050">
    <property type="component" value="Chromosome"/>
</dbReference>
<accession>D4MKU7</accession>
<dbReference type="EMBL" id="FP929059">
    <property type="protein sequence ID" value="CBL34380.1"/>
    <property type="molecule type" value="Genomic_DNA"/>
</dbReference>
<dbReference type="HOGENOM" id="CLU_3412560_0_0_9"/>
<reference evidence="1 2" key="1">
    <citation type="submission" date="2010-03" db="EMBL/GenBank/DDBJ databases">
        <title>The genome sequence of Eubacterium siraeum V10Sc8a.</title>
        <authorList>
            <consortium name="metaHIT consortium -- http://www.metahit.eu/"/>
            <person name="Pajon A."/>
            <person name="Turner K."/>
            <person name="Parkhill J."/>
            <person name="Duncan S."/>
            <person name="Flint H."/>
        </authorList>
    </citation>
    <scope>NUCLEOTIDE SEQUENCE [LARGE SCALE GENOMIC DNA]</scope>
    <source>
        <strain evidence="1 2">V10Sc8a</strain>
    </source>
</reference>
<name>D4MKU7_9FIRM</name>
<evidence type="ECO:0000313" key="1">
    <source>
        <dbReference type="EMBL" id="CBL34380.1"/>
    </source>
</evidence>
<sequence length="28" mass="2956">MAAARVTAAAALHKDLNLIFIGPFACRL</sequence>
<evidence type="ECO:0000313" key="2">
    <source>
        <dbReference type="Proteomes" id="UP000007050"/>
    </source>
</evidence>
<protein>
    <submittedName>
        <fullName evidence="1">Uncharacterized protein</fullName>
    </submittedName>
</protein>
<organism evidence="1 2">
    <name type="scientific">[Eubacterium] siraeum V10Sc8a</name>
    <dbReference type="NCBI Taxonomy" id="717961"/>
    <lineage>
        <taxon>Bacteria</taxon>
        <taxon>Bacillati</taxon>
        <taxon>Bacillota</taxon>
        <taxon>Clostridia</taxon>
        <taxon>Eubacteriales</taxon>
        <taxon>Oscillospiraceae</taxon>
        <taxon>Oscillospiraceae incertae sedis</taxon>
    </lineage>
</organism>
<dbReference type="KEGG" id="esr:ES1_14060"/>
<dbReference type="BioCyc" id="ESIR717961:G136L-1155-MONOMER"/>
<dbReference type="AlphaFoldDB" id="D4MKU7"/>
<gene>
    <name evidence="1" type="ORF">ES1_14060</name>
</gene>
<proteinExistence type="predicted"/>
<reference evidence="1 2" key="2">
    <citation type="submission" date="2010-03" db="EMBL/GenBank/DDBJ databases">
        <authorList>
            <person name="Pajon A."/>
        </authorList>
    </citation>
    <scope>NUCLEOTIDE SEQUENCE [LARGE SCALE GENOMIC DNA]</scope>
    <source>
        <strain evidence="1 2">V10Sc8a</strain>
    </source>
</reference>